<dbReference type="PANTHER" id="PTHR37469:SF2">
    <property type="entry name" value="CELLOBIONIC ACID PHOSPHORYLASE"/>
    <property type="match status" value="1"/>
</dbReference>
<protein>
    <submittedName>
        <fullName evidence="5">Cellobionic acid phosphorylase</fullName>
        <ecNumber evidence="5">2.4.1.321</ecNumber>
    </submittedName>
</protein>
<dbReference type="Proteomes" id="UP000773462">
    <property type="component" value="Unassembled WGS sequence"/>
</dbReference>
<dbReference type="Gene3D" id="2.70.98.40">
    <property type="entry name" value="Glycoside hydrolase, family 65, N-terminal domain"/>
    <property type="match status" value="1"/>
</dbReference>
<organism evidence="5 6">
    <name type="scientific">Paenibacillus silagei</name>
    <dbReference type="NCBI Taxonomy" id="1670801"/>
    <lineage>
        <taxon>Bacteria</taxon>
        <taxon>Bacillati</taxon>
        <taxon>Bacillota</taxon>
        <taxon>Bacilli</taxon>
        <taxon>Bacillales</taxon>
        <taxon>Paenibacillaceae</taxon>
        <taxon>Paenibacillus</taxon>
    </lineage>
</organism>
<dbReference type="InterPro" id="IPR037018">
    <property type="entry name" value="GH65_N"/>
</dbReference>
<dbReference type="InterPro" id="IPR011013">
    <property type="entry name" value="Gal_mutarotase_sf_dom"/>
</dbReference>
<gene>
    <name evidence="5" type="ORF">J2Z70_003483</name>
</gene>
<dbReference type="InterPro" id="IPR012341">
    <property type="entry name" value="6hp_glycosidase-like_sf"/>
</dbReference>
<dbReference type="Gene3D" id="1.50.10.10">
    <property type="match status" value="1"/>
</dbReference>
<dbReference type="Pfam" id="PF17167">
    <property type="entry name" value="Glyco_hydro_94"/>
    <property type="match status" value="1"/>
</dbReference>
<evidence type="ECO:0000313" key="6">
    <source>
        <dbReference type="Proteomes" id="UP000773462"/>
    </source>
</evidence>
<dbReference type="EMBL" id="JAGGLV010000011">
    <property type="protein sequence ID" value="MBP2113323.1"/>
    <property type="molecule type" value="Genomic_DNA"/>
</dbReference>
<dbReference type="PANTHER" id="PTHR37469">
    <property type="entry name" value="CELLOBIONIC ACID PHOSPHORYLASE-RELATED"/>
    <property type="match status" value="1"/>
</dbReference>
<dbReference type="EC" id="2.4.1.321" evidence="5"/>
<dbReference type="InterPro" id="IPR010383">
    <property type="entry name" value="Glyco_hydrolase_94_b-supersand"/>
</dbReference>
<dbReference type="RefSeq" id="WP_209875260.1">
    <property type="nucleotide sequence ID" value="NZ_JAGGLV010000011.1"/>
</dbReference>
<evidence type="ECO:0000259" key="4">
    <source>
        <dbReference type="Pfam" id="PF17167"/>
    </source>
</evidence>
<comment type="caution">
    <text evidence="5">The sequence shown here is derived from an EMBL/GenBank/DDBJ whole genome shotgun (WGS) entry which is preliminary data.</text>
</comment>
<evidence type="ECO:0000313" key="5">
    <source>
        <dbReference type="EMBL" id="MBP2113323.1"/>
    </source>
</evidence>
<dbReference type="SUPFAM" id="SSF48208">
    <property type="entry name" value="Six-hairpin glycosidases"/>
    <property type="match status" value="1"/>
</dbReference>
<sequence length="797" mass="90349">MIRASEDNEYYELSSPTILPKASGFLWNEQMMIHMNCRGYAVAQFMQPEPAKYSYAPNLEAKTFMQPEQPYYAHHPGRFVYVKDEENGELFSAPYEPVRTPPDHYTFAVGKHNIVWTIEKNGIAIEMTLSLPKDDPMELWRVKVTNLSAARRRISIYPYFTIGYMSWMNQSGEYKEALQGIVATAVTPYQKYQDYAKIKHLKDKTFLLADHAPASWEVNQEAFEGEGGIGSPSALKSERLAQGEARYETPVAALQYSLDLAAGEEREYRFVFGPARSEQRIAEIRRKLFLDTDAAGEDGFVRAEREYAQYIAEGRGSIEISTPDADLDNLVNHWLPRQMYYHGQTNRLTTDPQTRNYLQDNMGMSYLKPQTAREAFLTALSQQEASGAMPDGIILHEAAELKYINQVPHTDHCVWLPICLSTYLDETDDYSILDEEVSYAGGLETGPVHEHIDRAVQWLLHERDERGLNYINQGDWCDPMNMVGYRGQGVSGWLTIATAYACMVWADICERSGRTDIAKTFRHAAKETNALVNQYFWDGEWYARGITDDNVVFGISSDKEGRIFINPQGWALLSGAADEEKRAKLMKSVHEQLETPYGVEKLAPSYTAMREDVGRVTQKHPGTAENGAVYNHAAAFYIYGLYAVGEQDHAYRLLRKMLPGPDIEDIIRRGQLPVFIPNYYRGAYKQFPQTAGRSSHLFNTGTVPWVYRCLIDGLFGLQGNREGLQVKPQLPSGWQEATVKRSFRGAELQIEMKRESGVAAIEVYLDGQLVEDGVLKELKSGKQYQVLVKIPAGAARR</sequence>
<name>A0ABS4NTD5_9BACL</name>
<dbReference type="InterPro" id="IPR052047">
    <property type="entry name" value="GH94_Enzymes"/>
</dbReference>
<evidence type="ECO:0000256" key="1">
    <source>
        <dbReference type="ARBA" id="ARBA00022676"/>
    </source>
</evidence>
<keyword evidence="2 5" id="KW-0808">Transferase</keyword>
<keyword evidence="6" id="KW-1185">Reference proteome</keyword>
<dbReference type="InterPro" id="IPR037814">
    <property type="entry name" value="GH94N_CBAP"/>
</dbReference>
<proteinExistence type="predicted"/>
<dbReference type="SUPFAM" id="SSF74650">
    <property type="entry name" value="Galactose mutarotase-like"/>
    <property type="match status" value="1"/>
</dbReference>
<reference evidence="5 6" key="1">
    <citation type="submission" date="2021-03" db="EMBL/GenBank/DDBJ databases">
        <title>Genomic Encyclopedia of Type Strains, Phase IV (KMG-IV): sequencing the most valuable type-strain genomes for metagenomic binning, comparative biology and taxonomic classification.</title>
        <authorList>
            <person name="Goeker M."/>
        </authorList>
    </citation>
    <scope>NUCLEOTIDE SEQUENCE [LARGE SCALE GENOMIC DNA]</scope>
    <source>
        <strain evidence="5 6">DSM 101953</strain>
    </source>
</reference>
<evidence type="ECO:0000256" key="2">
    <source>
        <dbReference type="ARBA" id="ARBA00022679"/>
    </source>
</evidence>
<dbReference type="Gene3D" id="2.60.420.10">
    <property type="entry name" value="Maltose phosphorylase, domain 3"/>
    <property type="match status" value="1"/>
</dbReference>
<dbReference type="InterPro" id="IPR008928">
    <property type="entry name" value="6-hairpin_glycosidase_sf"/>
</dbReference>
<dbReference type="GO" id="GO:0016757">
    <property type="term" value="F:glycosyltransferase activity"/>
    <property type="evidence" value="ECO:0007669"/>
    <property type="project" value="UniProtKB-KW"/>
</dbReference>
<keyword evidence="1 5" id="KW-0328">Glycosyltransferase</keyword>
<evidence type="ECO:0000259" key="3">
    <source>
        <dbReference type="Pfam" id="PF06165"/>
    </source>
</evidence>
<dbReference type="InterPro" id="IPR033432">
    <property type="entry name" value="GH94_catalytic"/>
</dbReference>
<accession>A0ABS4NTD5</accession>
<feature type="domain" description="Glycosyl hydrolase 94 supersandwich" evidence="3">
    <location>
        <begin position="74"/>
        <end position="287"/>
    </location>
</feature>
<dbReference type="Pfam" id="PF06165">
    <property type="entry name" value="GH94_b-supersand"/>
    <property type="match status" value="1"/>
</dbReference>
<feature type="domain" description="Glycosyl hydrolase 94 catalytic" evidence="4">
    <location>
        <begin position="317"/>
        <end position="716"/>
    </location>
</feature>
<dbReference type="CDD" id="cd11748">
    <property type="entry name" value="GH94N_NdvB_like"/>
    <property type="match status" value="1"/>
</dbReference>